<evidence type="ECO:0000256" key="3">
    <source>
        <dbReference type="PROSITE-ProRule" id="PRU00023"/>
    </source>
</evidence>
<dbReference type="PANTHER" id="PTHR24198">
    <property type="entry name" value="ANKYRIN REPEAT AND PROTEIN KINASE DOMAIN-CONTAINING PROTEIN"/>
    <property type="match status" value="1"/>
</dbReference>
<sequence>MELLDLPPELFQHVMHQLVSVVGVRAAWRLRPVCRTFAAEIRQDVVANQPLHVFHHYRANVLFDKVAATVLFNRIVKPLDVDPTIPNKIKDTVEALLQHVSDNTASVRDQYTEALCGVVADKWNLYYHLKNHRSDIGHIPLVNSAVADIDQAAAAFALNNEELINAICARLDFEGFEKSYVFDCPLINLVKYGTRTSLVSQTIENVPGLDAPAARDTLSACVIAAIEKKDISLIKLLVQKYEGTTTTTVDKHTYNNWLLASIRADEVDIVKFVLTIKIKSSPRVVFDRFEAACEIGNKEVVACLLGKGRVDPNQLHYRNSPLRCAVLSCKAGVIQAVLDAGANPSGPIDASEKNDRIFYSPLCAAIQTGQLSLVQLLLDAGATLKAKNVEVNSPLLAAFNRHNRSIYNLIRKAKMESEGIEIPTFDNAKRKNVALIAQRELQNSSDAENGNEDTNRKLSKNADGVV</sequence>
<dbReference type="AlphaFoldDB" id="A0A6A5Z9M7"/>
<accession>A0A6A5Z9M7</accession>
<organism evidence="5 6">
    <name type="scientific">Lophiotrema nucula</name>
    <dbReference type="NCBI Taxonomy" id="690887"/>
    <lineage>
        <taxon>Eukaryota</taxon>
        <taxon>Fungi</taxon>
        <taxon>Dikarya</taxon>
        <taxon>Ascomycota</taxon>
        <taxon>Pezizomycotina</taxon>
        <taxon>Dothideomycetes</taxon>
        <taxon>Pleosporomycetidae</taxon>
        <taxon>Pleosporales</taxon>
        <taxon>Lophiotremataceae</taxon>
        <taxon>Lophiotrema</taxon>
    </lineage>
</organism>
<evidence type="ECO:0000256" key="4">
    <source>
        <dbReference type="SAM" id="MobiDB-lite"/>
    </source>
</evidence>
<dbReference type="InterPro" id="IPR036770">
    <property type="entry name" value="Ankyrin_rpt-contain_sf"/>
</dbReference>
<evidence type="ECO:0000256" key="2">
    <source>
        <dbReference type="ARBA" id="ARBA00023043"/>
    </source>
</evidence>
<dbReference type="PANTHER" id="PTHR24198:SF165">
    <property type="entry name" value="ANKYRIN REPEAT-CONTAINING PROTEIN-RELATED"/>
    <property type="match status" value="1"/>
</dbReference>
<feature type="repeat" description="ANK" evidence="3">
    <location>
        <begin position="360"/>
        <end position="389"/>
    </location>
</feature>
<dbReference type="Proteomes" id="UP000799770">
    <property type="component" value="Unassembled WGS sequence"/>
</dbReference>
<dbReference type="SMART" id="SM00248">
    <property type="entry name" value="ANK"/>
    <property type="match status" value="3"/>
</dbReference>
<keyword evidence="1" id="KW-0677">Repeat</keyword>
<protein>
    <submittedName>
        <fullName evidence="5">Uncharacterized protein</fullName>
    </submittedName>
</protein>
<dbReference type="SUPFAM" id="SSF48403">
    <property type="entry name" value="Ankyrin repeat"/>
    <property type="match status" value="1"/>
</dbReference>
<reference evidence="5" key="1">
    <citation type="journal article" date="2020" name="Stud. Mycol.">
        <title>101 Dothideomycetes genomes: a test case for predicting lifestyles and emergence of pathogens.</title>
        <authorList>
            <person name="Haridas S."/>
            <person name="Albert R."/>
            <person name="Binder M."/>
            <person name="Bloem J."/>
            <person name="Labutti K."/>
            <person name="Salamov A."/>
            <person name="Andreopoulos B."/>
            <person name="Baker S."/>
            <person name="Barry K."/>
            <person name="Bills G."/>
            <person name="Bluhm B."/>
            <person name="Cannon C."/>
            <person name="Castanera R."/>
            <person name="Culley D."/>
            <person name="Daum C."/>
            <person name="Ezra D."/>
            <person name="Gonzalez J."/>
            <person name="Henrissat B."/>
            <person name="Kuo A."/>
            <person name="Liang C."/>
            <person name="Lipzen A."/>
            <person name="Lutzoni F."/>
            <person name="Magnuson J."/>
            <person name="Mondo S."/>
            <person name="Nolan M."/>
            <person name="Ohm R."/>
            <person name="Pangilinan J."/>
            <person name="Park H.-J."/>
            <person name="Ramirez L."/>
            <person name="Alfaro M."/>
            <person name="Sun H."/>
            <person name="Tritt A."/>
            <person name="Yoshinaga Y."/>
            <person name="Zwiers L.-H."/>
            <person name="Turgeon B."/>
            <person name="Goodwin S."/>
            <person name="Spatafora J."/>
            <person name="Crous P."/>
            <person name="Grigoriev I."/>
        </authorList>
    </citation>
    <scope>NUCLEOTIDE SEQUENCE</scope>
    <source>
        <strain evidence="5">CBS 627.86</strain>
    </source>
</reference>
<dbReference type="Pfam" id="PF00023">
    <property type="entry name" value="Ank"/>
    <property type="match status" value="1"/>
</dbReference>
<evidence type="ECO:0000313" key="5">
    <source>
        <dbReference type="EMBL" id="KAF2115906.1"/>
    </source>
</evidence>
<dbReference type="InterPro" id="IPR002110">
    <property type="entry name" value="Ankyrin_rpt"/>
</dbReference>
<keyword evidence="2 3" id="KW-0040">ANK repeat</keyword>
<evidence type="ECO:0000256" key="1">
    <source>
        <dbReference type="ARBA" id="ARBA00022737"/>
    </source>
</evidence>
<gene>
    <name evidence="5" type="ORF">BDV96DRAFT_60916</name>
</gene>
<dbReference type="PROSITE" id="PS50088">
    <property type="entry name" value="ANK_REPEAT"/>
    <property type="match status" value="1"/>
</dbReference>
<dbReference type="EMBL" id="ML977322">
    <property type="protein sequence ID" value="KAF2115906.1"/>
    <property type="molecule type" value="Genomic_DNA"/>
</dbReference>
<name>A0A6A5Z9M7_9PLEO</name>
<evidence type="ECO:0000313" key="6">
    <source>
        <dbReference type="Proteomes" id="UP000799770"/>
    </source>
</evidence>
<keyword evidence="6" id="KW-1185">Reference proteome</keyword>
<proteinExistence type="predicted"/>
<dbReference type="OrthoDB" id="3671334at2759"/>
<dbReference type="Gene3D" id="1.25.40.20">
    <property type="entry name" value="Ankyrin repeat-containing domain"/>
    <property type="match status" value="1"/>
</dbReference>
<feature type="region of interest" description="Disordered" evidence="4">
    <location>
        <begin position="440"/>
        <end position="466"/>
    </location>
</feature>